<keyword evidence="4 8" id="KW-0472">Membrane</keyword>
<reference evidence="10" key="1">
    <citation type="journal article" date="2015" name="Int. J. Syst. Evol. Microbiol.">
        <title>Rhizobium alvei sp. nov., isolated from a freshwater river.</title>
        <authorList>
            <person name="Sheu S.Y."/>
            <person name="Huang H.W."/>
            <person name="Young C.C."/>
            <person name="Chen W.M."/>
        </authorList>
    </citation>
    <scope>NUCLEOTIDE SEQUENCE</scope>
    <source>
        <strain evidence="10">TNR-22</strain>
    </source>
</reference>
<dbReference type="Proteomes" id="UP001174932">
    <property type="component" value="Unassembled WGS sequence"/>
</dbReference>
<keyword evidence="8" id="KW-0812">Transmembrane</keyword>
<dbReference type="RefSeq" id="WP_304378404.1">
    <property type="nucleotide sequence ID" value="NZ_JAUOZU010000018.1"/>
</dbReference>
<dbReference type="Gene3D" id="3.30.300.30">
    <property type="match status" value="1"/>
</dbReference>
<evidence type="ECO:0000256" key="5">
    <source>
        <dbReference type="ARBA" id="ARBA00023139"/>
    </source>
</evidence>
<dbReference type="InterPro" id="IPR003282">
    <property type="entry name" value="T3SS_SctJ"/>
</dbReference>
<evidence type="ECO:0000259" key="9">
    <source>
        <dbReference type="Pfam" id="PF01514"/>
    </source>
</evidence>
<evidence type="ECO:0000256" key="2">
    <source>
        <dbReference type="ARBA" id="ARBA00009509"/>
    </source>
</evidence>
<dbReference type="InterPro" id="IPR006182">
    <property type="entry name" value="FliF_N_dom"/>
</dbReference>
<evidence type="ECO:0000256" key="3">
    <source>
        <dbReference type="ARBA" id="ARBA00022729"/>
    </source>
</evidence>
<keyword evidence="6 8" id="KW-0998">Cell outer membrane</keyword>
<organism evidence="10 11">
    <name type="scientific">Rhizobium alvei</name>
    <dbReference type="NCBI Taxonomy" id="1132659"/>
    <lineage>
        <taxon>Bacteria</taxon>
        <taxon>Pseudomonadati</taxon>
        <taxon>Pseudomonadota</taxon>
        <taxon>Alphaproteobacteria</taxon>
        <taxon>Hyphomicrobiales</taxon>
        <taxon>Rhizobiaceae</taxon>
        <taxon>Rhizobium/Agrobacterium group</taxon>
        <taxon>Rhizobium</taxon>
    </lineage>
</organism>
<name>A0ABT8YS43_9HYPH</name>
<keyword evidence="8" id="KW-1133">Transmembrane helix</keyword>
<comment type="similarity">
    <text evidence="2 8">Belongs to the YscJ lipoprotein family.</text>
</comment>
<evidence type="ECO:0000256" key="7">
    <source>
        <dbReference type="ARBA" id="ARBA00023288"/>
    </source>
</evidence>
<dbReference type="InterPro" id="IPR043427">
    <property type="entry name" value="YscJ/FliF"/>
</dbReference>
<evidence type="ECO:0000256" key="8">
    <source>
        <dbReference type="RuleBase" id="RU364102"/>
    </source>
</evidence>
<sequence>MEAFRTAYYAFAGSIRLLVRLVIVSSLLLLAGCSTELYSKLSETDANEMLSVLLANNINAEKQPGAEGTFNLVVSDEEVLRALDVLRNAGLPRATRENMGQVFAKSGIVSSPFEERVRYIYALGEDVAATIQQIDGVLTARVHIVMPEKAELGQEIKPSSAAVFIKQRPNVDLDFLVPQIRRLVSNSIEGVTFDNVTVVLVEAMDTPPAAAGRDEPKLEQILPGVTIAAASASGVWIWISVVGLVLVGLIAGIAVLAWLLLRKRGPAGATGREAEAAR</sequence>
<gene>
    <name evidence="10" type="primary">sctJ</name>
    <name evidence="10" type="ORF">Q4481_21185</name>
</gene>
<evidence type="ECO:0000256" key="1">
    <source>
        <dbReference type="ARBA" id="ARBA00004459"/>
    </source>
</evidence>
<keyword evidence="11" id="KW-1185">Reference proteome</keyword>
<comment type="subcellular location">
    <subcellularLocation>
        <location evidence="1">Cell outer membrane</location>
        <topology evidence="1">Lipid-anchor</topology>
    </subcellularLocation>
</comment>
<accession>A0ABT8YS43</accession>
<dbReference type="PANTHER" id="PTHR30046:SF2">
    <property type="entry name" value="YOP PROTEINS TRANSLOCATION LIPOPROTEIN J"/>
    <property type="match status" value="1"/>
</dbReference>
<reference evidence="10" key="2">
    <citation type="submission" date="2023-07" db="EMBL/GenBank/DDBJ databases">
        <authorList>
            <person name="Shen H."/>
        </authorList>
    </citation>
    <scope>NUCLEOTIDE SEQUENCE</scope>
    <source>
        <strain evidence="10">TNR-22</strain>
    </source>
</reference>
<feature type="transmembrane region" description="Helical" evidence="8">
    <location>
        <begin position="7"/>
        <end position="31"/>
    </location>
</feature>
<dbReference type="EMBL" id="JAUOZU010000018">
    <property type="protein sequence ID" value="MDO6966476.1"/>
    <property type="molecule type" value="Genomic_DNA"/>
</dbReference>
<feature type="transmembrane region" description="Helical" evidence="8">
    <location>
        <begin position="235"/>
        <end position="261"/>
    </location>
</feature>
<evidence type="ECO:0000256" key="4">
    <source>
        <dbReference type="ARBA" id="ARBA00023136"/>
    </source>
</evidence>
<dbReference type="NCBIfam" id="TIGR02544">
    <property type="entry name" value="III_secr_YscJ"/>
    <property type="match status" value="1"/>
</dbReference>
<dbReference type="Gene3D" id="3.30.70.1530">
    <property type="entry name" value="Hypothetical protein rpa1041"/>
    <property type="match status" value="1"/>
</dbReference>
<comment type="caution">
    <text evidence="8">Lacks conserved residue(s) required for the propagation of feature annotation.</text>
</comment>
<protein>
    <recommendedName>
        <fullName evidence="8">Lipoprotein</fullName>
    </recommendedName>
</protein>
<evidence type="ECO:0000313" key="10">
    <source>
        <dbReference type="EMBL" id="MDO6966476.1"/>
    </source>
</evidence>
<evidence type="ECO:0000313" key="11">
    <source>
        <dbReference type="Proteomes" id="UP001174932"/>
    </source>
</evidence>
<dbReference type="PANTHER" id="PTHR30046">
    <property type="entry name" value="FLAGELLAR M-RING PROTEIN"/>
    <property type="match status" value="1"/>
</dbReference>
<evidence type="ECO:0000256" key="6">
    <source>
        <dbReference type="ARBA" id="ARBA00023237"/>
    </source>
</evidence>
<keyword evidence="3 8" id="KW-0732">Signal</keyword>
<comment type="caution">
    <text evidence="10">The sequence shown here is derived from an EMBL/GenBank/DDBJ whole genome shotgun (WGS) entry which is preliminary data.</text>
</comment>
<dbReference type="PROSITE" id="PS51257">
    <property type="entry name" value="PROKAR_LIPOPROTEIN"/>
    <property type="match status" value="1"/>
</dbReference>
<dbReference type="Pfam" id="PF01514">
    <property type="entry name" value="YscJ_FliF"/>
    <property type="match status" value="1"/>
</dbReference>
<keyword evidence="5 8" id="KW-0564">Palmitate</keyword>
<keyword evidence="7 8" id="KW-0449">Lipoprotein</keyword>
<dbReference type="InterPro" id="IPR045851">
    <property type="entry name" value="AMP-bd_C_sf"/>
</dbReference>
<feature type="domain" description="Flagellar M-ring N-terminal" evidence="9">
    <location>
        <begin position="35"/>
        <end position="199"/>
    </location>
</feature>
<proteinExistence type="inferred from homology"/>
<dbReference type="PRINTS" id="PR01338">
    <property type="entry name" value="TYPE3OMKPROT"/>
</dbReference>